<gene>
    <name evidence="2" type="ORF">E6K73_06900</name>
</gene>
<dbReference type="Proteomes" id="UP000320184">
    <property type="component" value="Unassembled WGS sequence"/>
</dbReference>
<evidence type="ECO:0000256" key="1">
    <source>
        <dbReference type="SAM" id="SignalP"/>
    </source>
</evidence>
<feature type="chain" id="PRO_5022155625" evidence="1">
    <location>
        <begin position="25"/>
        <end position="137"/>
    </location>
</feature>
<protein>
    <submittedName>
        <fullName evidence="2">Uncharacterized protein</fullName>
    </submittedName>
</protein>
<reference evidence="2 3" key="1">
    <citation type="journal article" date="2019" name="Nat. Microbiol.">
        <title>Mediterranean grassland soil C-N compound turnover is dependent on rainfall and depth, and is mediated by genomically divergent microorganisms.</title>
        <authorList>
            <person name="Diamond S."/>
            <person name="Andeer P.F."/>
            <person name="Li Z."/>
            <person name="Crits-Christoph A."/>
            <person name="Burstein D."/>
            <person name="Anantharaman K."/>
            <person name="Lane K.R."/>
            <person name="Thomas B.C."/>
            <person name="Pan C."/>
            <person name="Northen T.R."/>
            <person name="Banfield J.F."/>
        </authorList>
    </citation>
    <scope>NUCLEOTIDE SEQUENCE [LARGE SCALE GENOMIC DNA]</scope>
    <source>
        <strain evidence="2">WS_3</strain>
    </source>
</reference>
<comment type="caution">
    <text evidence="2">The sequence shown here is derived from an EMBL/GenBank/DDBJ whole genome shotgun (WGS) entry which is preliminary data.</text>
</comment>
<feature type="signal peptide" evidence="1">
    <location>
        <begin position="1"/>
        <end position="24"/>
    </location>
</feature>
<accession>A0A538SHT9</accession>
<name>A0A538SHT9_UNCEI</name>
<evidence type="ECO:0000313" key="2">
    <source>
        <dbReference type="EMBL" id="TMQ50941.1"/>
    </source>
</evidence>
<sequence>MEEPTKIPLTAVPLIFALAAPAAAKDVMTASRTFRIGDAEAVHVDFPAGDLVLAEGTGSDLRAIMTARCAHGGSRCIQQAREIRLVSEIRGKRLNLELQGEPKFNTHGLSIELRVEVRKALAASVKMGVGDIGVTLE</sequence>
<organism evidence="2 3">
    <name type="scientific">Eiseniibacteriota bacterium</name>
    <dbReference type="NCBI Taxonomy" id="2212470"/>
    <lineage>
        <taxon>Bacteria</taxon>
        <taxon>Candidatus Eiseniibacteriota</taxon>
    </lineage>
</organism>
<dbReference type="AlphaFoldDB" id="A0A538SHT9"/>
<dbReference type="EMBL" id="VBOT01000086">
    <property type="protein sequence ID" value="TMQ50941.1"/>
    <property type="molecule type" value="Genomic_DNA"/>
</dbReference>
<evidence type="ECO:0000313" key="3">
    <source>
        <dbReference type="Proteomes" id="UP000320184"/>
    </source>
</evidence>
<keyword evidence="1" id="KW-0732">Signal</keyword>
<proteinExistence type="predicted"/>